<dbReference type="InterPro" id="IPR039426">
    <property type="entry name" value="TonB-dep_rcpt-like"/>
</dbReference>
<keyword evidence="4" id="KW-0410">Iron transport</keyword>
<feature type="domain" description="TonB-dependent receptor plug" evidence="15">
    <location>
        <begin position="55"/>
        <end position="157"/>
    </location>
</feature>
<dbReference type="Pfam" id="PF07715">
    <property type="entry name" value="Plug"/>
    <property type="match status" value="1"/>
</dbReference>
<evidence type="ECO:0000256" key="7">
    <source>
        <dbReference type="ARBA" id="ARBA00023065"/>
    </source>
</evidence>
<evidence type="ECO:0000256" key="2">
    <source>
        <dbReference type="ARBA" id="ARBA00022448"/>
    </source>
</evidence>
<gene>
    <name evidence="16" type="ORF">DSCO28_59970</name>
</gene>
<dbReference type="Pfam" id="PF00593">
    <property type="entry name" value="TonB_dep_Rec_b-barrel"/>
    <property type="match status" value="1"/>
</dbReference>
<keyword evidence="6" id="KW-0408">Iron</keyword>
<evidence type="ECO:0000313" key="16">
    <source>
        <dbReference type="EMBL" id="BBO85431.1"/>
    </source>
</evidence>
<dbReference type="InterPro" id="IPR000531">
    <property type="entry name" value="Beta-barrel_TonB"/>
</dbReference>
<evidence type="ECO:0000256" key="4">
    <source>
        <dbReference type="ARBA" id="ARBA00022496"/>
    </source>
</evidence>
<evidence type="ECO:0000256" key="9">
    <source>
        <dbReference type="ARBA" id="ARBA00023136"/>
    </source>
</evidence>
<comment type="similarity">
    <text evidence="11 12">Belongs to the TonB-dependent receptor family.</text>
</comment>
<dbReference type="GO" id="GO:0006826">
    <property type="term" value="P:iron ion transport"/>
    <property type="evidence" value="ECO:0007669"/>
    <property type="project" value="UniProtKB-KW"/>
</dbReference>
<feature type="chain" id="PRO_5024384013" evidence="13">
    <location>
        <begin position="27"/>
        <end position="663"/>
    </location>
</feature>
<keyword evidence="3 11" id="KW-1134">Transmembrane beta strand</keyword>
<evidence type="ECO:0000313" key="17">
    <source>
        <dbReference type="Proteomes" id="UP000425960"/>
    </source>
</evidence>
<dbReference type="EMBL" id="AP021876">
    <property type="protein sequence ID" value="BBO85431.1"/>
    <property type="molecule type" value="Genomic_DNA"/>
</dbReference>
<evidence type="ECO:0000259" key="15">
    <source>
        <dbReference type="Pfam" id="PF07715"/>
    </source>
</evidence>
<dbReference type="PANTHER" id="PTHR32552">
    <property type="entry name" value="FERRICHROME IRON RECEPTOR-RELATED"/>
    <property type="match status" value="1"/>
</dbReference>
<dbReference type="PANTHER" id="PTHR32552:SF81">
    <property type="entry name" value="TONB-DEPENDENT OUTER MEMBRANE RECEPTOR"/>
    <property type="match status" value="1"/>
</dbReference>
<keyword evidence="2 11" id="KW-0813">Transport</keyword>
<dbReference type="GO" id="GO:0009279">
    <property type="term" value="C:cell outer membrane"/>
    <property type="evidence" value="ECO:0007669"/>
    <property type="project" value="UniProtKB-SubCell"/>
</dbReference>
<protein>
    <submittedName>
        <fullName evidence="16">TonB-dependent receptor</fullName>
    </submittedName>
</protein>
<dbReference type="InterPro" id="IPR012910">
    <property type="entry name" value="Plug_dom"/>
</dbReference>
<evidence type="ECO:0000256" key="12">
    <source>
        <dbReference type="RuleBase" id="RU003357"/>
    </source>
</evidence>
<feature type="domain" description="TonB-dependent receptor-like beta-barrel" evidence="14">
    <location>
        <begin position="282"/>
        <end position="642"/>
    </location>
</feature>
<proteinExistence type="inferred from homology"/>
<reference evidence="16 17" key="1">
    <citation type="submission" date="2019-11" db="EMBL/GenBank/DDBJ databases">
        <title>Comparative genomics of hydrocarbon-degrading Desulfosarcina strains.</title>
        <authorList>
            <person name="Watanabe M."/>
            <person name="Kojima H."/>
            <person name="Fukui M."/>
        </authorList>
    </citation>
    <scope>NUCLEOTIDE SEQUENCE [LARGE SCALE GENOMIC DNA]</scope>
    <source>
        <strain evidence="16 17">28bB2T</strain>
    </source>
</reference>
<name>A0A5K7ZZ65_9BACT</name>
<dbReference type="InterPro" id="IPR036942">
    <property type="entry name" value="Beta-barrel_TonB_sf"/>
</dbReference>
<keyword evidence="7" id="KW-0406">Ion transport</keyword>
<evidence type="ECO:0000256" key="1">
    <source>
        <dbReference type="ARBA" id="ARBA00004571"/>
    </source>
</evidence>
<dbReference type="RefSeq" id="WP_155325044.1">
    <property type="nucleotide sequence ID" value="NZ_AP021876.1"/>
</dbReference>
<dbReference type="Gene3D" id="2.40.170.20">
    <property type="entry name" value="TonB-dependent receptor, beta-barrel domain"/>
    <property type="match status" value="1"/>
</dbReference>
<accession>A0A5K7ZZ65</accession>
<evidence type="ECO:0000256" key="3">
    <source>
        <dbReference type="ARBA" id="ARBA00022452"/>
    </source>
</evidence>
<comment type="subcellular location">
    <subcellularLocation>
        <location evidence="1 11">Cell outer membrane</location>
        <topology evidence="1 11">Multi-pass membrane protein</topology>
    </subcellularLocation>
</comment>
<keyword evidence="10 11" id="KW-0998">Cell outer membrane</keyword>
<evidence type="ECO:0000256" key="10">
    <source>
        <dbReference type="ARBA" id="ARBA00023237"/>
    </source>
</evidence>
<keyword evidence="16" id="KW-0675">Receptor</keyword>
<evidence type="ECO:0000256" key="8">
    <source>
        <dbReference type="ARBA" id="ARBA00023077"/>
    </source>
</evidence>
<dbReference type="SUPFAM" id="SSF56935">
    <property type="entry name" value="Porins"/>
    <property type="match status" value="1"/>
</dbReference>
<keyword evidence="5 11" id="KW-0812">Transmembrane</keyword>
<evidence type="ECO:0000256" key="11">
    <source>
        <dbReference type="PROSITE-ProRule" id="PRU01360"/>
    </source>
</evidence>
<sequence length="663" mass="74500">MKSSFRLLTFLSVCFFLLISVTAKGAKTEEETSQTEQPRELGSITVTAQKTEEKAQDVPLSMTVYGENDIEAMGMESLLDLAHFIPNLMIFSNGVSAMNSPSMRGIYSSASLNVSNGLFVDGIPILTLAGFEDELLDIERVEVLRGPQGTLYGKNTETGAINIITNKPGNDLRGKASLALGTDQKKQVALNMNGPIQKDRLFFGLSGKFYEKEGYIDNSYLDETANDKKHWFGKIQLCWVPVDKLDITFISSLLQYDEGGNDMSLSDLGAEAYGLPAPVNRIVTSGFTGKNESQTYAHALNISYNLGESLKLTSTTTRRVFEDVGSQDWDFTPAEIMRIDRDTKYSTFSQELRLDSSGDKLKWLVGLYYDNDYNDTYYFQDSYIPSMVLTTDREIEGNSYAIFGQTSYPMLPQISLVFGLRYEYQEMDFEDHIYGTVADNSWDDFSPKVAMEYSLTSNIMAYASVSKGYRSGGFNFLATDLQYIKFDSEKLWSYELGVKSSMLDKRLTANAAVFYMDIEDMQVNESVSLSEVYVTNAGKASAMGGEIEMRANLFDGLVLNANLGYCDIKFDEFQDAIGDYQDNHATCAPKYTFNLGAQYRYPLGFFARVDLIGYGKMYLDRANTYSRDAFEIINAKIEIDPNAVALKRKSYHEKTIRFGYTHR</sequence>
<keyword evidence="8 12" id="KW-0798">TonB box</keyword>
<keyword evidence="9 11" id="KW-0472">Membrane</keyword>
<evidence type="ECO:0000256" key="13">
    <source>
        <dbReference type="SAM" id="SignalP"/>
    </source>
</evidence>
<dbReference type="KEGG" id="dov:DSCO28_59970"/>
<evidence type="ECO:0000256" key="6">
    <source>
        <dbReference type="ARBA" id="ARBA00023004"/>
    </source>
</evidence>
<keyword evidence="13" id="KW-0732">Signal</keyword>
<organism evidence="16 17">
    <name type="scientific">Desulfosarcina ovata subsp. sediminis</name>
    <dbReference type="NCBI Taxonomy" id="885957"/>
    <lineage>
        <taxon>Bacteria</taxon>
        <taxon>Pseudomonadati</taxon>
        <taxon>Thermodesulfobacteriota</taxon>
        <taxon>Desulfobacteria</taxon>
        <taxon>Desulfobacterales</taxon>
        <taxon>Desulfosarcinaceae</taxon>
        <taxon>Desulfosarcina</taxon>
    </lineage>
</organism>
<evidence type="ECO:0000259" key="14">
    <source>
        <dbReference type="Pfam" id="PF00593"/>
    </source>
</evidence>
<dbReference type="PROSITE" id="PS52016">
    <property type="entry name" value="TONB_DEPENDENT_REC_3"/>
    <property type="match status" value="1"/>
</dbReference>
<dbReference type="Proteomes" id="UP000425960">
    <property type="component" value="Chromosome"/>
</dbReference>
<evidence type="ECO:0000256" key="5">
    <source>
        <dbReference type="ARBA" id="ARBA00022692"/>
    </source>
</evidence>
<dbReference type="AlphaFoldDB" id="A0A5K7ZZ65"/>
<feature type="signal peptide" evidence="13">
    <location>
        <begin position="1"/>
        <end position="26"/>
    </location>
</feature>